<dbReference type="Gene3D" id="1.10.10.60">
    <property type="entry name" value="Homeodomain-like"/>
    <property type="match status" value="1"/>
</dbReference>
<dbReference type="Pfam" id="PF02954">
    <property type="entry name" value="HTH_8"/>
    <property type="match status" value="1"/>
</dbReference>
<name>A0ABW3T195_9CAUL</name>
<dbReference type="InterPro" id="IPR009057">
    <property type="entry name" value="Homeodomain-like_sf"/>
</dbReference>
<dbReference type="RefSeq" id="WP_374347549.1">
    <property type="nucleotide sequence ID" value="NZ_JBHTLQ010000012.1"/>
</dbReference>
<evidence type="ECO:0000313" key="4">
    <source>
        <dbReference type="Proteomes" id="UP001597216"/>
    </source>
</evidence>
<keyword evidence="4" id="KW-1185">Reference proteome</keyword>
<dbReference type="SUPFAM" id="SSF55781">
    <property type="entry name" value="GAF domain-like"/>
    <property type="match status" value="1"/>
</dbReference>
<feature type="domain" description="DNA binding HTH" evidence="2">
    <location>
        <begin position="271"/>
        <end position="308"/>
    </location>
</feature>
<dbReference type="InterPro" id="IPR002197">
    <property type="entry name" value="HTH_Fis"/>
</dbReference>
<evidence type="ECO:0000259" key="1">
    <source>
        <dbReference type="Pfam" id="PF01590"/>
    </source>
</evidence>
<dbReference type="EMBL" id="JBHTLQ010000012">
    <property type="protein sequence ID" value="MFD1190390.1"/>
    <property type="molecule type" value="Genomic_DNA"/>
</dbReference>
<feature type="domain" description="GAF" evidence="1">
    <location>
        <begin position="53"/>
        <end position="162"/>
    </location>
</feature>
<dbReference type="InterPro" id="IPR003018">
    <property type="entry name" value="GAF"/>
</dbReference>
<dbReference type="Proteomes" id="UP001597216">
    <property type="component" value="Unassembled WGS sequence"/>
</dbReference>
<accession>A0ABW3T195</accession>
<proteinExistence type="predicted"/>
<evidence type="ECO:0000259" key="2">
    <source>
        <dbReference type="Pfam" id="PF02954"/>
    </source>
</evidence>
<dbReference type="InterPro" id="IPR029016">
    <property type="entry name" value="GAF-like_dom_sf"/>
</dbReference>
<reference evidence="4" key="1">
    <citation type="journal article" date="2019" name="Int. J. Syst. Evol. Microbiol.">
        <title>The Global Catalogue of Microorganisms (GCM) 10K type strain sequencing project: providing services to taxonomists for standard genome sequencing and annotation.</title>
        <authorList>
            <consortium name="The Broad Institute Genomics Platform"/>
            <consortium name="The Broad Institute Genome Sequencing Center for Infectious Disease"/>
            <person name="Wu L."/>
            <person name="Ma J."/>
        </authorList>
    </citation>
    <scope>NUCLEOTIDE SEQUENCE [LARGE SCALE GENOMIC DNA]</scope>
    <source>
        <strain evidence="4">CCUG 55074</strain>
    </source>
</reference>
<gene>
    <name evidence="3" type="ORF">ACFQ27_07340</name>
</gene>
<protein>
    <submittedName>
        <fullName evidence="3">Helix-turn-helix domain-containing protein</fullName>
    </submittedName>
</protein>
<dbReference type="Gene3D" id="3.30.450.40">
    <property type="match status" value="1"/>
</dbReference>
<dbReference type="PRINTS" id="PR01590">
    <property type="entry name" value="HTHFIS"/>
</dbReference>
<dbReference type="Pfam" id="PF01590">
    <property type="entry name" value="GAF"/>
    <property type="match status" value="1"/>
</dbReference>
<organism evidence="3 4">
    <name type="scientific">Phenylobacterium conjunctum</name>
    <dbReference type="NCBI Taxonomy" id="1298959"/>
    <lineage>
        <taxon>Bacteria</taxon>
        <taxon>Pseudomonadati</taxon>
        <taxon>Pseudomonadota</taxon>
        <taxon>Alphaproteobacteria</taxon>
        <taxon>Caulobacterales</taxon>
        <taxon>Caulobacteraceae</taxon>
        <taxon>Phenylobacterium</taxon>
    </lineage>
</organism>
<evidence type="ECO:0000313" key="3">
    <source>
        <dbReference type="EMBL" id="MFD1190390.1"/>
    </source>
</evidence>
<comment type="caution">
    <text evidence="3">The sequence shown here is derived from an EMBL/GenBank/DDBJ whole genome shotgun (WGS) entry which is preliminary data.</text>
</comment>
<sequence length="316" mass="33610">MGLDHARPPEVEPPEAANIRELCERHERLRRLCRPELDALNAEARETGGIAILTNAEGVVLDAFGDSSFAGRAAEVALRPGIAWNETAMGANAIGAALAERRAVAVHGGEHYYDAHGILSCAAAPILDPRGAVVGVLDLSAHADMQRLHALGLVRLAVEQIEHRFFAGGIEGASVLRFHTEAALVGAAREGVLVFDEDHRLIGANRRGLSMLRQDWSALDVTTFADLFETAPDLGGDLKEWRAHDGGRFHGVMRPPASAPSAPAAAPAARTLEDAELAMMRAALEACGGNVSAAARQLGVHRSTLYRRVFGPDQAN</sequence>
<dbReference type="SUPFAM" id="SSF46689">
    <property type="entry name" value="Homeodomain-like"/>
    <property type="match status" value="1"/>
</dbReference>